<keyword evidence="4 6" id="KW-0808">Transferase</keyword>
<dbReference type="HAMAP" id="MF_01877">
    <property type="entry name" value="16SrRNA_methyltr_I"/>
    <property type="match status" value="1"/>
</dbReference>
<dbReference type="EC" id="2.1.1.198" evidence="6"/>
<dbReference type="Pfam" id="PF00590">
    <property type="entry name" value="TP_methylase"/>
    <property type="match status" value="1"/>
</dbReference>
<feature type="domain" description="Tetrapyrrole methylase" evidence="7">
    <location>
        <begin position="3"/>
        <end position="201"/>
    </location>
</feature>
<dbReference type="Gene3D" id="3.30.950.10">
    <property type="entry name" value="Methyltransferase, Cobalt-precorrin-4 Transmethylase, Domain 2"/>
    <property type="match status" value="1"/>
</dbReference>
<dbReference type="SUPFAM" id="SSF53790">
    <property type="entry name" value="Tetrapyrrole methylase"/>
    <property type="match status" value="1"/>
</dbReference>
<evidence type="ECO:0000313" key="8">
    <source>
        <dbReference type="EMBL" id="SIN64676.1"/>
    </source>
</evidence>
<keyword evidence="5 6" id="KW-0949">S-adenosyl-L-methionine</keyword>
<evidence type="ECO:0000256" key="1">
    <source>
        <dbReference type="ARBA" id="ARBA00022490"/>
    </source>
</evidence>
<comment type="catalytic activity">
    <reaction evidence="6">
        <text>cytidine(1402) in 16S rRNA + S-adenosyl-L-methionine = 2'-O-methylcytidine(1402) in 16S rRNA + S-adenosyl-L-homocysteine + H(+)</text>
        <dbReference type="Rhea" id="RHEA:42924"/>
        <dbReference type="Rhea" id="RHEA-COMP:10285"/>
        <dbReference type="Rhea" id="RHEA-COMP:10286"/>
        <dbReference type="ChEBI" id="CHEBI:15378"/>
        <dbReference type="ChEBI" id="CHEBI:57856"/>
        <dbReference type="ChEBI" id="CHEBI:59789"/>
        <dbReference type="ChEBI" id="CHEBI:74495"/>
        <dbReference type="ChEBI" id="CHEBI:82748"/>
        <dbReference type="EC" id="2.1.1.198"/>
    </reaction>
</comment>
<dbReference type="PROSITE" id="PS01296">
    <property type="entry name" value="RSMI"/>
    <property type="match status" value="1"/>
</dbReference>
<comment type="function">
    <text evidence="6">Catalyzes the 2'-O-methylation of the ribose of cytidine 1402 (C1402) in 16S rRNA.</text>
</comment>
<dbReference type="InterPro" id="IPR000878">
    <property type="entry name" value="4pyrrol_Mease"/>
</dbReference>
<evidence type="ECO:0000256" key="5">
    <source>
        <dbReference type="ARBA" id="ARBA00022691"/>
    </source>
</evidence>
<evidence type="ECO:0000256" key="2">
    <source>
        <dbReference type="ARBA" id="ARBA00022552"/>
    </source>
</evidence>
<gene>
    <name evidence="6" type="primary">rsmI</name>
    <name evidence="8" type="ORF">SAMN05444368_0649</name>
</gene>
<comment type="subcellular location">
    <subcellularLocation>
        <location evidence="6">Cytoplasm</location>
    </subcellularLocation>
</comment>
<organism evidence="8 9">
    <name type="scientific">Acetomicrobium flavidum</name>
    <dbReference type="NCBI Taxonomy" id="49896"/>
    <lineage>
        <taxon>Bacteria</taxon>
        <taxon>Thermotogati</taxon>
        <taxon>Synergistota</taxon>
        <taxon>Synergistia</taxon>
        <taxon>Synergistales</taxon>
        <taxon>Acetomicrobiaceae</taxon>
        <taxon>Acetomicrobium</taxon>
    </lineage>
</organism>
<dbReference type="RefSeq" id="WP_074199251.1">
    <property type="nucleotide sequence ID" value="NZ_FSQZ01000001.1"/>
</dbReference>
<dbReference type="PIRSF" id="PIRSF005917">
    <property type="entry name" value="MTase_YraL"/>
    <property type="match status" value="1"/>
</dbReference>
<dbReference type="NCBIfam" id="TIGR00096">
    <property type="entry name" value="16S rRNA (cytidine(1402)-2'-O)-methyltransferase"/>
    <property type="match status" value="1"/>
</dbReference>
<evidence type="ECO:0000256" key="4">
    <source>
        <dbReference type="ARBA" id="ARBA00022679"/>
    </source>
</evidence>
<comment type="similarity">
    <text evidence="6">Belongs to the methyltransferase superfamily. RsmI family.</text>
</comment>
<keyword evidence="2 6" id="KW-0698">rRNA processing</keyword>
<dbReference type="PANTHER" id="PTHR46111:SF1">
    <property type="entry name" value="RIBOSOMAL RNA SMALL SUBUNIT METHYLTRANSFERASE I"/>
    <property type="match status" value="1"/>
</dbReference>
<dbReference type="CDD" id="cd11648">
    <property type="entry name" value="RsmI"/>
    <property type="match status" value="1"/>
</dbReference>
<dbReference type="InterPro" id="IPR008189">
    <property type="entry name" value="rRNA_ssu_MeTfrase_I"/>
</dbReference>
<evidence type="ECO:0000259" key="7">
    <source>
        <dbReference type="Pfam" id="PF00590"/>
    </source>
</evidence>
<keyword evidence="1 6" id="KW-0963">Cytoplasm</keyword>
<proteinExistence type="inferred from homology"/>
<dbReference type="EMBL" id="FSQZ01000001">
    <property type="protein sequence ID" value="SIN64676.1"/>
    <property type="molecule type" value="Genomic_DNA"/>
</dbReference>
<evidence type="ECO:0000313" key="9">
    <source>
        <dbReference type="Proteomes" id="UP000185093"/>
    </source>
</evidence>
<dbReference type="InterPro" id="IPR018063">
    <property type="entry name" value="SAM_MeTrfase_RsmI_CS"/>
</dbReference>
<dbReference type="InterPro" id="IPR014776">
    <property type="entry name" value="4pyrrole_Mease_sub2"/>
</dbReference>
<protein>
    <recommendedName>
        <fullName evidence="6">Ribosomal RNA small subunit methyltransferase I</fullName>
        <ecNumber evidence="6">2.1.1.198</ecNumber>
    </recommendedName>
    <alternativeName>
        <fullName evidence="6">16S rRNA 2'-O-ribose C1402 methyltransferase</fullName>
    </alternativeName>
    <alternativeName>
        <fullName evidence="6">rRNA (cytidine-2'-O-)-methyltransferase RsmI</fullName>
    </alternativeName>
</protein>
<accession>A0ABY1JBY0</accession>
<name>A0ABY1JBY0_9BACT</name>
<evidence type="ECO:0000256" key="6">
    <source>
        <dbReference type="HAMAP-Rule" id="MF_01877"/>
    </source>
</evidence>
<evidence type="ECO:0000256" key="3">
    <source>
        <dbReference type="ARBA" id="ARBA00022603"/>
    </source>
</evidence>
<dbReference type="InterPro" id="IPR014777">
    <property type="entry name" value="4pyrrole_Mease_sub1"/>
</dbReference>
<reference evidence="8 9" key="1">
    <citation type="submission" date="2016-11" db="EMBL/GenBank/DDBJ databases">
        <authorList>
            <person name="Varghese N."/>
            <person name="Submissions S."/>
        </authorList>
    </citation>
    <scope>NUCLEOTIDE SEQUENCE [LARGE SCALE GENOMIC DNA]</scope>
    <source>
        <strain evidence="8 9">DSM 20664</strain>
    </source>
</reference>
<keyword evidence="9" id="KW-1185">Reference proteome</keyword>
<dbReference type="PANTHER" id="PTHR46111">
    <property type="entry name" value="RIBOSOMAL RNA SMALL SUBUNIT METHYLTRANSFERASE I"/>
    <property type="match status" value="1"/>
</dbReference>
<comment type="caution">
    <text evidence="8">The sequence shown here is derived from an EMBL/GenBank/DDBJ whole genome shotgun (WGS) entry which is preliminary data.</text>
</comment>
<keyword evidence="3 6" id="KW-0489">Methyltransferase</keyword>
<sequence>MPLSVVPTPIGNLKDITLRALEVLKSADLLLCEDTRRALKLLNYYDIKVRMVSYHEHNERARVKEVLDMLALGLNVALVSDAGMPCISDPGSILVREAIKAGFEVDVLPGPSAILPALVMSGLPTERFCFLGFLPDDGKSRREFLTSTGTFPFTCVFYVAPHKALRDLRDILDIWGDRQAALIREISKLHQECRRGSISELLENVPGVRGELVLVVEGSTTPPREDESWKAQATCLRGQGMSVKDVAKMLSESYGIEKNRIRKFLLDLERMEEGKDES</sequence>
<dbReference type="Gene3D" id="3.40.1010.10">
    <property type="entry name" value="Cobalt-precorrin-4 Transmethylase, Domain 1"/>
    <property type="match status" value="1"/>
</dbReference>
<dbReference type="Proteomes" id="UP000185093">
    <property type="component" value="Unassembled WGS sequence"/>
</dbReference>
<dbReference type="InterPro" id="IPR035996">
    <property type="entry name" value="4pyrrol_Methylase_sf"/>
</dbReference>